<name>A0A212U6H6_9MICO</name>
<evidence type="ECO:0000256" key="1">
    <source>
        <dbReference type="ARBA" id="ARBA00001936"/>
    </source>
</evidence>
<dbReference type="Gene3D" id="3.90.79.10">
    <property type="entry name" value="Nucleoside Triphosphate Pyrophosphohydrolase"/>
    <property type="match status" value="1"/>
</dbReference>
<feature type="region of interest" description="Disordered" evidence="7">
    <location>
        <begin position="1"/>
        <end position="23"/>
    </location>
</feature>
<evidence type="ECO:0000313" key="10">
    <source>
        <dbReference type="Proteomes" id="UP000198122"/>
    </source>
</evidence>
<comment type="cofactor">
    <cofactor evidence="1">
        <name>Mn(2+)</name>
        <dbReference type="ChEBI" id="CHEBI:29035"/>
    </cofactor>
</comment>
<evidence type="ECO:0000256" key="2">
    <source>
        <dbReference type="ARBA" id="ARBA00001946"/>
    </source>
</evidence>
<keyword evidence="3" id="KW-0479">Metal-binding</keyword>
<evidence type="ECO:0000256" key="4">
    <source>
        <dbReference type="ARBA" id="ARBA00022801"/>
    </source>
</evidence>
<dbReference type="GO" id="GO:0016818">
    <property type="term" value="F:hydrolase activity, acting on acid anhydrides, in phosphorus-containing anhydrides"/>
    <property type="evidence" value="ECO:0007669"/>
    <property type="project" value="InterPro"/>
</dbReference>
<evidence type="ECO:0000256" key="5">
    <source>
        <dbReference type="ARBA" id="ARBA00022842"/>
    </source>
</evidence>
<reference evidence="9 10" key="1">
    <citation type="submission" date="2017-06" db="EMBL/GenBank/DDBJ databases">
        <authorList>
            <person name="Kim H.J."/>
            <person name="Triplett B.A."/>
        </authorList>
    </citation>
    <scope>NUCLEOTIDE SEQUENCE [LARGE SCALE GENOMIC DNA]</scope>
    <source>
        <strain evidence="9 10">DSM 22179</strain>
    </source>
</reference>
<keyword evidence="4" id="KW-0378">Hydrolase</keyword>
<dbReference type="InterPro" id="IPR000086">
    <property type="entry name" value="NUDIX_hydrolase_dom"/>
</dbReference>
<dbReference type="CDD" id="cd18870">
    <property type="entry name" value="NUDIX_AcylCoAdiphos_Nudt19"/>
    <property type="match status" value="1"/>
</dbReference>
<dbReference type="InterPro" id="IPR039121">
    <property type="entry name" value="NUDT19"/>
</dbReference>
<sequence length="302" mass="32849">MPTVPHPDHPGREVTVRDFPMPPRLVEPSRAWLHTDPAARPEPPPPRRASTVMVLRDAPAGGVEVFLQTRASTMAFAPDMMVFPGGAVDPRDTGAAEVWAGPSPREWVARMPGTDEELVELFVLAAAREVFEETGVLLAVHADGTPVAEAEVDAPALVAGRAAVEARERSFTDLLAEHDLRVDTACLSVRDHWTTPECEPKRYDTWFFAARIPSGQEADADTSEAVHAGWERPADLVQRALATPGLMLPPTLANLEELSAVGSVDEALTDRGVVPEVMPWPAEVPVSEEFPDGLSMRTPWER</sequence>
<evidence type="ECO:0000256" key="7">
    <source>
        <dbReference type="SAM" id="MobiDB-lite"/>
    </source>
</evidence>
<dbReference type="PANTHER" id="PTHR12318">
    <property type="entry name" value="TESTOSTERONE-REGULATED PROTEIN RP2"/>
    <property type="match status" value="1"/>
</dbReference>
<dbReference type="GO" id="GO:0046872">
    <property type="term" value="F:metal ion binding"/>
    <property type="evidence" value="ECO:0007669"/>
    <property type="project" value="UniProtKB-KW"/>
</dbReference>
<proteinExistence type="predicted"/>
<organism evidence="9 10">
    <name type="scientific">Kytococcus aerolatus</name>
    <dbReference type="NCBI Taxonomy" id="592308"/>
    <lineage>
        <taxon>Bacteria</taxon>
        <taxon>Bacillati</taxon>
        <taxon>Actinomycetota</taxon>
        <taxon>Actinomycetes</taxon>
        <taxon>Micrococcales</taxon>
        <taxon>Kytococcaceae</taxon>
        <taxon>Kytococcus</taxon>
    </lineage>
</organism>
<feature type="compositionally biased region" description="Basic and acidic residues" evidence="7">
    <location>
        <begin position="1"/>
        <end position="16"/>
    </location>
</feature>
<keyword evidence="10" id="KW-1185">Reference proteome</keyword>
<keyword evidence="5" id="KW-0460">Magnesium</keyword>
<gene>
    <name evidence="9" type="ORF">SAMN05445756_2169</name>
</gene>
<dbReference type="PROSITE" id="PS51462">
    <property type="entry name" value="NUDIX"/>
    <property type="match status" value="1"/>
</dbReference>
<dbReference type="PANTHER" id="PTHR12318:SF0">
    <property type="entry name" value="ACYL-COENZYME A DIPHOSPHATASE NUDT19"/>
    <property type="match status" value="1"/>
</dbReference>
<dbReference type="Proteomes" id="UP000198122">
    <property type="component" value="Unassembled WGS sequence"/>
</dbReference>
<feature type="region of interest" description="Disordered" evidence="7">
    <location>
        <begin position="28"/>
        <end position="47"/>
    </location>
</feature>
<evidence type="ECO:0000256" key="3">
    <source>
        <dbReference type="ARBA" id="ARBA00022723"/>
    </source>
</evidence>
<evidence type="ECO:0000256" key="6">
    <source>
        <dbReference type="ARBA" id="ARBA00023211"/>
    </source>
</evidence>
<accession>A0A212U6H6</accession>
<evidence type="ECO:0000259" key="8">
    <source>
        <dbReference type="PROSITE" id="PS51462"/>
    </source>
</evidence>
<dbReference type="AlphaFoldDB" id="A0A212U6H6"/>
<dbReference type="EMBL" id="FYEZ01000003">
    <property type="protein sequence ID" value="SNC73837.1"/>
    <property type="molecule type" value="Genomic_DNA"/>
</dbReference>
<keyword evidence="6" id="KW-0464">Manganese</keyword>
<feature type="domain" description="Nudix hydrolase" evidence="8">
    <location>
        <begin position="45"/>
        <end position="253"/>
    </location>
</feature>
<dbReference type="InterPro" id="IPR015797">
    <property type="entry name" value="NUDIX_hydrolase-like_dom_sf"/>
</dbReference>
<comment type="cofactor">
    <cofactor evidence="2">
        <name>Mg(2+)</name>
        <dbReference type="ChEBI" id="CHEBI:18420"/>
    </cofactor>
</comment>
<dbReference type="SUPFAM" id="SSF55811">
    <property type="entry name" value="Nudix"/>
    <property type="match status" value="1"/>
</dbReference>
<dbReference type="RefSeq" id="WP_088819168.1">
    <property type="nucleotide sequence ID" value="NZ_FYEZ01000003.1"/>
</dbReference>
<dbReference type="OrthoDB" id="7183442at2"/>
<evidence type="ECO:0000313" key="9">
    <source>
        <dbReference type="EMBL" id="SNC73837.1"/>
    </source>
</evidence>
<protein>
    <recommendedName>
        <fullName evidence="8">Nudix hydrolase domain-containing protein</fullName>
    </recommendedName>
</protein>